<dbReference type="PIRSF" id="PIRSF038994">
    <property type="entry name" value="NagA"/>
    <property type="match status" value="1"/>
</dbReference>
<gene>
    <name evidence="10" type="primary">nagA</name>
    <name evidence="10" type="ORF">H9872_03425</name>
</gene>
<feature type="binding site" evidence="8">
    <location>
        <position position="215"/>
    </location>
    <ligand>
        <name>Zn(2+)</name>
        <dbReference type="ChEBI" id="CHEBI:29105"/>
    </ligand>
</feature>
<keyword evidence="3 5" id="KW-0378">Hydrolase</keyword>
<keyword evidence="4 5" id="KW-0119">Carbohydrate metabolism</keyword>
<dbReference type="InterPro" id="IPR011059">
    <property type="entry name" value="Metal-dep_hydrolase_composite"/>
</dbReference>
<evidence type="ECO:0000256" key="1">
    <source>
        <dbReference type="ARBA" id="ARBA00010716"/>
    </source>
</evidence>
<dbReference type="CDD" id="cd00854">
    <property type="entry name" value="NagA"/>
    <property type="match status" value="1"/>
</dbReference>
<feature type="active site" description="Proton donor/acceptor" evidence="6">
    <location>
        <position position="273"/>
    </location>
</feature>
<feature type="domain" description="Amidohydrolase-related" evidence="9">
    <location>
        <begin position="51"/>
        <end position="376"/>
    </location>
</feature>
<dbReference type="InterPro" id="IPR003764">
    <property type="entry name" value="GlcNAc_6-P_deAcase"/>
</dbReference>
<dbReference type="Proteomes" id="UP000824229">
    <property type="component" value="Unassembled WGS sequence"/>
</dbReference>
<evidence type="ECO:0000256" key="6">
    <source>
        <dbReference type="PIRSR" id="PIRSR038994-1"/>
    </source>
</evidence>
<dbReference type="InterPro" id="IPR006680">
    <property type="entry name" value="Amidohydro-rel"/>
</dbReference>
<evidence type="ECO:0000313" key="11">
    <source>
        <dbReference type="Proteomes" id="UP000824229"/>
    </source>
</evidence>
<proteinExistence type="inferred from homology"/>
<evidence type="ECO:0000256" key="4">
    <source>
        <dbReference type="ARBA" id="ARBA00023277"/>
    </source>
</evidence>
<dbReference type="PANTHER" id="PTHR11113:SF14">
    <property type="entry name" value="N-ACETYLGLUCOSAMINE-6-PHOSPHATE DEACETYLASE"/>
    <property type="match status" value="1"/>
</dbReference>
<evidence type="ECO:0000256" key="7">
    <source>
        <dbReference type="PIRSR" id="PIRSR038994-2"/>
    </source>
</evidence>
<dbReference type="GO" id="GO:0008448">
    <property type="term" value="F:N-acetylglucosamine-6-phosphate deacetylase activity"/>
    <property type="evidence" value="ECO:0007669"/>
    <property type="project" value="UniProtKB-EC"/>
</dbReference>
<evidence type="ECO:0000256" key="3">
    <source>
        <dbReference type="ARBA" id="ARBA00022801"/>
    </source>
</evidence>
<keyword evidence="2 8" id="KW-0479">Metal-binding</keyword>
<dbReference type="SUPFAM" id="SSF51338">
    <property type="entry name" value="Composite domain of metallo-dependent hydrolases"/>
    <property type="match status" value="1"/>
</dbReference>
<reference evidence="10" key="1">
    <citation type="journal article" date="2021" name="PeerJ">
        <title>Extensive microbial diversity within the chicken gut microbiome revealed by metagenomics and culture.</title>
        <authorList>
            <person name="Gilroy R."/>
            <person name="Ravi A."/>
            <person name="Getino M."/>
            <person name="Pursley I."/>
            <person name="Horton D.L."/>
            <person name="Alikhan N.F."/>
            <person name="Baker D."/>
            <person name="Gharbi K."/>
            <person name="Hall N."/>
            <person name="Watson M."/>
            <person name="Adriaenssens E.M."/>
            <person name="Foster-Nyarko E."/>
            <person name="Jarju S."/>
            <person name="Secka A."/>
            <person name="Antonio M."/>
            <person name="Oren A."/>
            <person name="Chaudhuri R.R."/>
            <person name="La Ragione R."/>
            <person name="Hildebrand F."/>
            <person name="Pallen M.J."/>
        </authorList>
    </citation>
    <scope>NUCLEOTIDE SEQUENCE</scope>
    <source>
        <strain evidence="10">B5-657</strain>
    </source>
</reference>
<dbReference type="SUPFAM" id="SSF51556">
    <property type="entry name" value="Metallo-dependent hydrolases"/>
    <property type="match status" value="1"/>
</dbReference>
<feature type="binding site" evidence="7">
    <location>
        <position position="226"/>
    </location>
    <ligand>
        <name>substrate</name>
    </ligand>
</feature>
<dbReference type="GO" id="GO:0006046">
    <property type="term" value="P:N-acetylglucosamine catabolic process"/>
    <property type="evidence" value="ECO:0007669"/>
    <property type="project" value="TreeGrafter"/>
</dbReference>
<dbReference type="Pfam" id="PF01979">
    <property type="entry name" value="Amidohydro_1"/>
    <property type="match status" value="1"/>
</dbReference>
<feature type="binding site" evidence="8">
    <location>
        <position position="129"/>
    </location>
    <ligand>
        <name>Zn(2+)</name>
        <dbReference type="ChEBI" id="CHEBI:29105"/>
    </ligand>
</feature>
<dbReference type="PANTHER" id="PTHR11113">
    <property type="entry name" value="N-ACETYLGLUCOSAMINE-6-PHOSPHATE DEACETYLASE"/>
    <property type="match status" value="1"/>
</dbReference>
<dbReference type="GO" id="GO:0046872">
    <property type="term" value="F:metal ion binding"/>
    <property type="evidence" value="ECO:0007669"/>
    <property type="project" value="UniProtKB-KW"/>
</dbReference>
<feature type="binding site" evidence="7">
    <location>
        <position position="140"/>
    </location>
    <ligand>
        <name>substrate</name>
    </ligand>
</feature>
<evidence type="ECO:0000256" key="5">
    <source>
        <dbReference type="PIRNR" id="PIRNR038994"/>
    </source>
</evidence>
<dbReference type="NCBIfam" id="TIGR00221">
    <property type="entry name" value="nagA"/>
    <property type="match status" value="1"/>
</dbReference>
<evidence type="ECO:0000256" key="2">
    <source>
        <dbReference type="ARBA" id="ARBA00022723"/>
    </source>
</evidence>
<dbReference type="InterPro" id="IPR032466">
    <property type="entry name" value="Metal_Hydrolase"/>
</dbReference>
<protein>
    <submittedName>
        <fullName evidence="10">N-acetylglucosamine-6-phosphate deacetylase</fullName>
        <ecNumber evidence="10">3.5.1.25</ecNumber>
    </submittedName>
</protein>
<dbReference type="Gene3D" id="2.30.40.10">
    <property type="entry name" value="Urease, subunit C, domain 1"/>
    <property type="match status" value="1"/>
</dbReference>
<evidence type="ECO:0000256" key="8">
    <source>
        <dbReference type="PIRSR" id="PIRSR038994-3"/>
    </source>
</evidence>
<feature type="binding site" evidence="7">
    <location>
        <begin position="218"/>
        <end position="219"/>
    </location>
    <ligand>
        <name>substrate</name>
    </ligand>
</feature>
<comment type="similarity">
    <text evidence="1 5">Belongs to the metallo-dependent hydrolases superfamily. NagA family.</text>
</comment>
<feature type="binding site" evidence="7">
    <location>
        <position position="250"/>
    </location>
    <ligand>
        <name>substrate</name>
    </ligand>
</feature>
<organism evidence="10 11">
    <name type="scientific">Candidatus Cellulosilyticum pullistercoris</name>
    <dbReference type="NCBI Taxonomy" id="2838521"/>
    <lineage>
        <taxon>Bacteria</taxon>
        <taxon>Bacillati</taxon>
        <taxon>Bacillota</taxon>
        <taxon>Clostridia</taxon>
        <taxon>Lachnospirales</taxon>
        <taxon>Cellulosilyticaceae</taxon>
        <taxon>Cellulosilyticum</taxon>
    </lineage>
</organism>
<dbReference type="EC" id="3.5.1.25" evidence="10"/>
<name>A0A9E2KBX6_9FIRM</name>
<evidence type="ECO:0000313" key="10">
    <source>
        <dbReference type="EMBL" id="MBU3803796.1"/>
    </source>
</evidence>
<reference evidence="10" key="2">
    <citation type="submission" date="2021-04" db="EMBL/GenBank/DDBJ databases">
        <authorList>
            <person name="Gilroy R."/>
        </authorList>
    </citation>
    <scope>NUCLEOTIDE SEQUENCE</scope>
    <source>
        <strain evidence="10">B5-657</strain>
    </source>
</reference>
<feature type="binding site" evidence="8">
    <location>
        <position position="194"/>
    </location>
    <ligand>
        <name>Zn(2+)</name>
        <dbReference type="ChEBI" id="CHEBI:29105"/>
    </ligand>
</feature>
<sequence length="380" mass="41091">MIIQNGLVFTDKYIFEEKCIAISDKNISKLESPSTTSYNPHSEYYDATDCYVIPGLTDIHFHGCMGYDFCDGTPEAIHAIASYELSQGITTICPATMTLPHEKLLDICCTAASYVPNAPQSTLCGINLEGPFLSYAKRGAQNPDYLHAPACDMLLELIEASKHLAKLVAIAPELPGAYECITALKNEISFSLAHTTADYETAMKAFKLGANHVTHLYNAMPAFSHRAPGIIGAAFDTPSCMVELICDGIHIHPSTIRATFKLFGDDRIVLISDSMMACGMPSGEYSLGGQTVQVDKNLATLSDGTIAGSATHLMDCMRMAIHMGIPMESAIKAATINPARSIGIEQQYGSITPGKIANLIILRKDLSIQDIIFEGQLINL</sequence>
<feature type="binding site" evidence="7">
    <location>
        <begin position="306"/>
        <end position="308"/>
    </location>
    <ligand>
        <name>substrate</name>
    </ligand>
</feature>
<comment type="caution">
    <text evidence="10">The sequence shown here is derived from an EMBL/GenBank/DDBJ whole genome shotgun (WGS) entry which is preliminary data.</text>
</comment>
<dbReference type="AlphaFoldDB" id="A0A9E2KBX6"/>
<accession>A0A9E2KBX6</accession>
<dbReference type="EMBL" id="JAHLFQ010000065">
    <property type="protein sequence ID" value="MBU3803796.1"/>
    <property type="molecule type" value="Genomic_DNA"/>
</dbReference>
<dbReference type="Gene3D" id="3.20.20.140">
    <property type="entry name" value="Metal-dependent hydrolases"/>
    <property type="match status" value="1"/>
</dbReference>
<evidence type="ECO:0000259" key="9">
    <source>
        <dbReference type="Pfam" id="PF01979"/>
    </source>
</evidence>
<comment type="cofactor">
    <cofactor evidence="8">
        <name>a divalent metal cation</name>
        <dbReference type="ChEBI" id="CHEBI:60240"/>
    </cofactor>
    <text evidence="8">Binds 1 divalent metal cation per subunit.</text>
</comment>